<dbReference type="Proteomes" id="UP000602510">
    <property type="component" value="Unassembled WGS sequence"/>
</dbReference>
<evidence type="ECO:0000256" key="1">
    <source>
        <dbReference type="SAM" id="SignalP"/>
    </source>
</evidence>
<dbReference type="AlphaFoldDB" id="A0A833SUM6"/>
<feature type="chain" id="PRO_5036239701" description="RxLR effector protein" evidence="1">
    <location>
        <begin position="20"/>
        <end position="115"/>
    </location>
</feature>
<evidence type="ECO:0000313" key="3">
    <source>
        <dbReference type="EMBL" id="KAF4143030.1"/>
    </source>
</evidence>
<evidence type="ECO:0000313" key="2">
    <source>
        <dbReference type="EMBL" id="KAF4033460.1"/>
    </source>
</evidence>
<proteinExistence type="predicted"/>
<comment type="caution">
    <text evidence="2">The sequence shown here is derived from an EMBL/GenBank/DDBJ whole genome shotgun (WGS) entry which is preliminary data.</text>
</comment>
<sequence>MRSVVVLLVGAALLSISEAASQDVTKVDLSSINGPLRHHKPSDHDATDEERLSITRLVFGPSKKIEKMLVDNPAQLDKYSIKTVTSKLKYTKHKAKALSYLNQRSDAIRNADRPT</sequence>
<accession>A0A833SUM6</accession>
<protein>
    <recommendedName>
        <fullName evidence="5">RxLR effector protein</fullName>
    </recommendedName>
</protein>
<name>A0A833SUM6_PHYIN</name>
<dbReference type="EMBL" id="WSZM01000422">
    <property type="protein sequence ID" value="KAF4033460.1"/>
    <property type="molecule type" value="Genomic_DNA"/>
</dbReference>
<dbReference type="EMBL" id="JAACNO010001096">
    <property type="protein sequence ID" value="KAF4143030.1"/>
    <property type="molecule type" value="Genomic_DNA"/>
</dbReference>
<dbReference type="Proteomes" id="UP000704712">
    <property type="component" value="Unassembled WGS sequence"/>
</dbReference>
<keyword evidence="1" id="KW-0732">Signal</keyword>
<organism evidence="2 4">
    <name type="scientific">Phytophthora infestans</name>
    <name type="common">Potato late blight agent</name>
    <name type="synonym">Botrytis infestans</name>
    <dbReference type="NCBI Taxonomy" id="4787"/>
    <lineage>
        <taxon>Eukaryota</taxon>
        <taxon>Sar</taxon>
        <taxon>Stramenopiles</taxon>
        <taxon>Oomycota</taxon>
        <taxon>Peronosporomycetes</taxon>
        <taxon>Peronosporales</taxon>
        <taxon>Peronosporaceae</taxon>
        <taxon>Phytophthora</taxon>
    </lineage>
</organism>
<gene>
    <name evidence="2" type="ORF">GN244_ATG14609</name>
    <name evidence="3" type="ORF">GN958_ATG07759</name>
</gene>
<reference evidence="2" key="1">
    <citation type="submission" date="2020-04" db="EMBL/GenBank/DDBJ databases">
        <title>Hybrid Assembly of Korean Phytophthora infestans isolates.</title>
        <authorList>
            <person name="Prokchorchik M."/>
            <person name="Lee Y."/>
            <person name="Seo J."/>
            <person name="Cho J.-H."/>
            <person name="Park Y.-E."/>
            <person name="Jang D.-C."/>
            <person name="Im J.-S."/>
            <person name="Choi J.-G."/>
            <person name="Park H.-J."/>
            <person name="Lee G.-B."/>
            <person name="Lee Y.-G."/>
            <person name="Hong S.-Y."/>
            <person name="Cho K."/>
            <person name="Sohn K.H."/>
        </authorList>
    </citation>
    <scope>NUCLEOTIDE SEQUENCE</scope>
    <source>
        <strain evidence="2">KR_1_A1</strain>
        <strain evidence="3">KR_2_A2</strain>
    </source>
</reference>
<evidence type="ECO:0000313" key="4">
    <source>
        <dbReference type="Proteomes" id="UP000602510"/>
    </source>
</evidence>
<evidence type="ECO:0008006" key="5">
    <source>
        <dbReference type="Google" id="ProtNLM"/>
    </source>
</evidence>
<keyword evidence="4" id="KW-1185">Reference proteome</keyword>
<feature type="signal peptide" evidence="1">
    <location>
        <begin position="1"/>
        <end position="19"/>
    </location>
</feature>